<feature type="transmembrane region" description="Helical" evidence="1">
    <location>
        <begin position="55"/>
        <end position="77"/>
    </location>
</feature>
<feature type="transmembrane region" description="Helical" evidence="1">
    <location>
        <begin position="192"/>
        <end position="210"/>
    </location>
</feature>
<comment type="caution">
    <text evidence="2">The sequence shown here is derived from an EMBL/GenBank/DDBJ whole genome shotgun (WGS) entry which is preliminary data.</text>
</comment>
<keyword evidence="1" id="KW-1133">Transmembrane helix</keyword>
<name>A0A0A6UN46_ACTUT</name>
<evidence type="ECO:0000313" key="3">
    <source>
        <dbReference type="Proteomes" id="UP000054537"/>
    </source>
</evidence>
<dbReference type="AlphaFoldDB" id="A0A0A6UN46"/>
<protein>
    <submittedName>
        <fullName evidence="2">Uncharacterized protein</fullName>
    </submittedName>
</protein>
<reference evidence="2 3" key="1">
    <citation type="submission" date="2014-10" db="EMBL/GenBank/DDBJ databases">
        <title>Draft genome sequence of Actinoplanes utahensis NRRL 12052.</title>
        <authorList>
            <person name="Velasco-Bucheli B."/>
            <person name="del Cerro C."/>
            <person name="Hormigo D."/>
            <person name="Garcia J.L."/>
            <person name="Acebal C."/>
            <person name="Arroyo M."/>
            <person name="de la Mata I."/>
        </authorList>
    </citation>
    <scope>NUCLEOTIDE SEQUENCE [LARGE SCALE GENOMIC DNA]</scope>
    <source>
        <strain evidence="2 3">NRRL 12052</strain>
    </source>
</reference>
<sequence length="278" mass="28070">MHPLIAAFGLAAALSAIGAGLEGPEIRYGAETAAMLILAAVVAVAGRSAPRPLRLALLAVALLPAASAAVQLIATWIPSPGPPPRGANGCPITTGPFAEYWRDQLWWGQLAELLRFGAAGSAVVAVLVLPGSRRARTLALLTLPAAVFGLFVILSGPQDLDRVVAISPGLLTVIAAGALTAAAVTRTVSGPATRAALIAGAVLTLLPALYAPDDLAILHRQIPEPVPENVLLVCGYAIAGAPTPTFTAVALTVAAAALSLAAPALLTWAVQRAADRLS</sequence>
<dbReference type="EMBL" id="JRTT01000010">
    <property type="protein sequence ID" value="KHD77565.1"/>
    <property type="molecule type" value="Genomic_DNA"/>
</dbReference>
<feature type="transmembrane region" description="Helical" evidence="1">
    <location>
        <begin position="138"/>
        <end position="157"/>
    </location>
</feature>
<keyword evidence="1" id="KW-0472">Membrane</keyword>
<organism evidence="2 3">
    <name type="scientific">Actinoplanes utahensis</name>
    <dbReference type="NCBI Taxonomy" id="1869"/>
    <lineage>
        <taxon>Bacteria</taxon>
        <taxon>Bacillati</taxon>
        <taxon>Actinomycetota</taxon>
        <taxon>Actinomycetes</taxon>
        <taxon>Micromonosporales</taxon>
        <taxon>Micromonosporaceae</taxon>
        <taxon>Actinoplanes</taxon>
    </lineage>
</organism>
<keyword evidence="1" id="KW-0812">Transmembrane</keyword>
<proteinExistence type="predicted"/>
<gene>
    <name evidence="2" type="ORF">MB27_10790</name>
</gene>
<accession>A0A0A6UN46</accession>
<feature type="transmembrane region" description="Helical" evidence="1">
    <location>
        <begin position="28"/>
        <end position="46"/>
    </location>
</feature>
<evidence type="ECO:0000313" key="2">
    <source>
        <dbReference type="EMBL" id="KHD77565.1"/>
    </source>
</evidence>
<feature type="transmembrane region" description="Helical" evidence="1">
    <location>
        <begin position="163"/>
        <end position="185"/>
    </location>
</feature>
<feature type="transmembrane region" description="Helical" evidence="1">
    <location>
        <begin position="246"/>
        <end position="270"/>
    </location>
</feature>
<dbReference type="Proteomes" id="UP000054537">
    <property type="component" value="Unassembled WGS sequence"/>
</dbReference>
<keyword evidence="3" id="KW-1185">Reference proteome</keyword>
<evidence type="ECO:0000256" key="1">
    <source>
        <dbReference type="SAM" id="Phobius"/>
    </source>
</evidence>
<dbReference type="RefSeq" id="WP_043524083.1">
    <property type="nucleotide sequence ID" value="NZ_BAABKU010000015.1"/>
</dbReference>
<feature type="transmembrane region" description="Helical" evidence="1">
    <location>
        <begin position="113"/>
        <end position="131"/>
    </location>
</feature>